<accession>A0A8S9I521</accession>
<dbReference type="AlphaFoldDB" id="A0A8S9I521"/>
<protein>
    <submittedName>
        <fullName evidence="1">Uncharacterized protein</fullName>
    </submittedName>
</protein>
<dbReference type="EMBL" id="QGKY02001250">
    <property type="protein sequence ID" value="KAF2564834.1"/>
    <property type="molecule type" value="Genomic_DNA"/>
</dbReference>
<comment type="caution">
    <text evidence="1">The sequence shown here is derived from an EMBL/GenBank/DDBJ whole genome shotgun (WGS) entry which is preliminary data.</text>
</comment>
<name>A0A8S9I521_BRACR</name>
<reference evidence="1" key="1">
    <citation type="submission" date="2019-12" db="EMBL/GenBank/DDBJ databases">
        <title>Genome sequencing and annotation of Brassica cretica.</title>
        <authorList>
            <person name="Studholme D.J."/>
            <person name="Sarris P.F."/>
        </authorList>
    </citation>
    <scope>NUCLEOTIDE SEQUENCE</scope>
    <source>
        <strain evidence="1">PFS-102/07</strain>
        <tissue evidence="1">Leaf</tissue>
    </source>
</reference>
<organism evidence="1">
    <name type="scientific">Brassica cretica</name>
    <name type="common">Mustard</name>
    <dbReference type="NCBI Taxonomy" id="69181"/>
    <lineage>
        <taxon>Eukaryota</taxon>
        <taxon>Viridiplantae</taxon>
        <taxon>Streptophyta</taxon>
        <taxon>Embryophyta</taxon>
        <taxon>Tracheophyta</taxon>
        <taxon>Spermatophyta</taxon>
        <taxon>Magnoliopsida</taxon>
        <taxon>eudicotyledons</taxon>
        <taxon>Gunneridae</taxon>
        <taxon>Pentapetalae</taxon>
        <taxon>rosids</taxon>
        <taxon>malvids</taxon>
        <taxon>Brassicales</taxon>
        <taxon>Brassicaceae</taxon>
        <taxon>Brassiceae</taxon>
        <taxon>Brassica</taxon>
    </lineage>
</organism>
<sequence>MSDLAHTICNRRIKYITGENAFSTKLHVMYYDNHLKFDILFYIMLTNIQMGVVEDTKGWMVEVNDTIGIDTFPN</sequence>
<proteinExistence type="predicted"/>
<gene>
    <name evidence="1" type="ORF">F2Q70_00015372</name>
</gene>
<evidence type="ECO:0000313" key="1">
    <source>
        <dbReference type="EMBL" id="KAF2564834.1"/>
    </source>
</evidence>